<dbReference type="InParanoid" id="A0A194R7J3"/>
<organism evidence="1 2">
    <name type="scientific">Papilio machaon</name>
    <name type="common">Old World swallowtail butterfly</name>
    <dbReference type="NCBI Taxonomy" id="76193"/>
    <lineage>
        <taxon>Eukaryota</taxon>
        <taxon>Metazoa</taxon>
        <taxon>Ecdysozoa</taxon>
        <taxon>Arthropoda</taxon>
        <taxon>Hexapoda</taxon>
        <taxon>Insecta</taxon>
        <taxon>Pterygota</taxon>
        <taxon>Neoptera</taxon>
        <taxon>Endopterygota</taxon>
        <taxon>Lepidoptera</taxon>
        <taxon>Glossata</taxon>
        <taxon>Ditrysia</taxon>
        <taxon>Papilionoidea</taxon>
        <taxon>Papilionidae</taxon>
        <taxon>Papilioninae</taxon>
        <taxon>Papilio</taxon>
    </lineage>
</organism>
<dbReference type="AlphaFoldDB" id="A0A194R7J3"/>
<sequence length="143" mass="15941">MGRCWRQSYEVVKRSKPSAAVSRNAGIEVLASISYRYHRGSKRTTRGTVARRRGNDACVCVRRPHAGTEVCVSAAHALTAEYLHRRPLPPRPLMRRAIYRTHVHPTSVRRCNPTVPATHSAINGRRSSLLCASDPSDINSEVN</sequence>
<evidence type="ECO:0000313" key="1">
    <source>
        <dbReference type="EMBL" id="KPJ13484.1"/>
    </source>
</evidence>
<keyword evidence="2" id="KW-1185">Reference proteome</keyword>
<reference evidence="1 2" key="1">
    <citation type="journal article" date="2015" name="Nat. Commun.">
        <title>Outbred genome sequencing and CRISPR/Cas9 gene editing in butterflies.</title>
        <authorList>
            <person name="Li X."/>
            <person name="Fan D."/>
            <person name="Zhang W."/>
            <person name="Liu G."/>
            <person name="Zhang L."/>
            <person name="Zhao L."/>
            <person name="Fang X."/>
            <person name="Chen L."/>
            <person name="Dong Y."/>
            <person name="Chen Y."/>
            <person name="Ding Y."/>
            <person name="Zhao R."/>
            <person name="Feng M."/>
            <person name="Zhu Y."/>
            <person name="Feng Y."/>
            <person name="Jiang X."/>
            <person name="Zhu D."/>
            <person name="Xiang H."/>
            <person name="Feng X."/>
            <person name="Li S."/>
            <person name="Wang J."/>
            <person name="Zhang G."/>
            <person name="Kronforst M.R."/>
            <person name="Wang W."/>
        </authorList>
    </citation>
    <scope>NUCLEOTIDE SEQUENCE [LARGE SCALE GENOMIC DNA]</scope>
    <source>
        <strain evidence="1">Ya'a_city_454_Pm</strain>
        <tissue evidence="1">Whole body</tissue>
    </source>
</reference>
<evidence type="ECO:0000313" key="2">
    <source>
        <dbReference type="Proteomes" id="UP000053240"/>
    </source>
</evidence>
<dbReference type="Proteomes" id="UP000053240">
    <property type="component" value="Unassembled WGS sequence"/>
</dbReference>
<dbReference type="EMBL" id="KQ460627">
    <property type="protein sequence ID" value="KPJ13484.1"/>
    <property type="molecule type" value="Genomic_DNA"/>
</dbReference>
<protein>
    <submittedName>
        <fullName evidence="1">Uncharacterized protein</fullName>
    </submittedName>
</protein>
<accession>A0A194R7J3</accession>
<proteinExistence type="predicted"/>
<gene>
    <name evidence="1" type="ORF">RR48_07064</name>
</gene>
<name>A0A194R7J3_PAPMA</name>